<evidence type="ECO:0000313" key="2">
    <source>
        <dbReference type="EMBL" id="MBA4657655.1"/>
    </source>
</evidence>
<protein>
    <submittedName>
        <fullName evidence="2">Uncharacterized protein</fullName>
    </submittedName>
</protein>
<reference evidence="2" key="2">
    <citation type="submission" date="2020-07" db="EMBL/GenBank/DDBJ databases">
        <authorList>
            <person name="Vera ALvarez R."/>
            <person name="Arias-Moreno D.M."/>
            <person name="Jimenez-Jacinto V."/>
            <person name="Jimenez-Bremont J.F."/>
            <person name="Swaminathan K."/>
            <person name="Moose S.P."/>
            <person name="Guerrero-Gonzalez M.L."/>
            <person name="Marino-Ramirez L."/>
            <person name="Landsman D."/>
            <person name="Rodriguez-Kessler M."/>
            <person name="Delgado-Sanchez P."/>
        </authorList>
    </citation>
    <scope>NUCLEOTIDE SEQUENCE</scope>
    <source>
        <tissue evidence="2">Cladode</tissue>
    </source>
</reference>
<accession>A0A7C9A5L8</accession>
<dbReference type="EMBL" id="GISG01197558">
    <property type="protein sequence ID" value="MBA4657655.1"/>
    <property type="molecule type" value="Transcribed_RNA"/>
</dbReference>
<feature type="transmembrane region" description="Helical" evidence="1">
    <location>
        <begin position="12"/>
        <end position="34"/>
    </location>
</feature>
<reference evidence="2" key="1">
    <citation type="journal article" date="2013" name="J. Plant Res.">
        <title>Effect of fungi and light on seed germination of three Opuntia species from semiarid lands of central Mexico.</title>
        <authorList>
            <person name="Delgado-Sanchez P."/>
            <person name="Jimenez-Bremont J.F."/>
            <person name="Guerrero-Gonzalez Mde L."/>
            <person name="Flores J."/>
        </authorList>
    </citation>
    <scope>NUCLEOTIDE SEQUENCE</scope>
    <source>
        <tissue evidence="2">Cladode</tissue>
    </source>
</reference>
<sequence>MLLVEAYLTINPLLLMLMLEELALISSVILLYLCKQFLAVAGLMKLVQPQIQCNLQDRYRVVHWISGVYCLVAQISLDCLGHLKENAVNPKRILRKQVPRLKLLPFAHQTLEVQPSILP</sequence>
<organism evidence="2">
    <name type="scientific">Opuntia streptacantha</name>
    <name type="common">Prickly pear cactus</name>
    <name type="synonym">Opuntia cardona</name>
    <dbReference type="NCBI Taxonomy" id="393608"/>
    <lineage>
        <taxon>Eukaryota</taxon>
        <taxon>Viridiplantae</taxon>
        <taxon>Streptophyta</taxon>
        <taxon>Embryophyta</taxon>
        <taxon>Tracheophyta</taxon>
        <taxon>Spermatophyta</taxon>
        <taxon>Magnoliopsida</taxon>
        <taxon>eudicotyledons</taxon>
        <taxon>Gunneridae</taxon>
        <taxon>Pentapetalae</taxon>
        <taxon>Caryophyllales</taxon>
        <taxon>Cactineae</taxon>
        <taxon>Cactaceae</taxon>
        <taxon>Opuntioideae</taxon>
        <taxon>Opuntia</taxon>
    </lineage>
</organism>
<dbReference type="AlphaFoldDB" id="A0A7C9A5L8"/>
<proteinExistence type="predicted"/>
<evidence type="ECO:0000256" key="1">
    <source>
        <dbReference type="SAM" id="Phobius"/>
    </source>
</evidence>
<keyword evidence="1" id="KW-0812">Transmembrane</keyword>
<keyword evidence="1" id="KW-0472">Membrane</keyword>
<keyword evidence="1" id="KW-1133">Transmembrane helix</keyword>
<name>A0A7C9A5L8_OPUST</name>